<dbReference type="Proteomes" id="UP001551582">
    <property type="component" value="Unassembled WGS sequence"/>
</dbReference>
<evidence type="ECO:0000313" key="2">
    <source>
        <dbReference type="EMBL" id="MEU9350123.1"/>
    </source>
</evidence>
<proteinExistence type="predicted"/>
<accession>A0ABV3DYZ2</accession>
<dbReference type="RefSeq" id="WP_359976729.1">
    <property type="nucleotide sequence ID" value="NZ_JBEZLS010000002.1"/>
</dbReference>
<sequence>MSPEDLLALLVTHQQSLAADLHDEEDREEVAAALRELREAVTAGRSAAPAMRRLRRALAALPPEHPVSDALASRRYAADGTGGRALPTADAIGTVLNLLETPDATAVPDPGPPPESGAEPSPAAREVETPDPGELLAKARRRLLSAPALTEREHAALLSSHGDQPGLIRLADPRPGGATARCPRFQFRPGTLQPLPVVLRINGLLRADLDPWGAADWWLGANSWLHGVPADLLGTLPDEELEGAALELVEAD</sequence>
<name>A0ABV3DYZ2_9ACTN</name>
<gene>
    <name evidence="2" type="ORF">AB0D65_03685</name>
</gene>
<organism evidence="2 3">
    <name type="scientific">Streptomyces griseoloalbus</name>
    <dbReference type="NCBI Taxonomy" id="67303"/>
    <lineage>
        <taxon>Bacteria</taxon>
        <taxon>Bacillati</taxon>
        <taxon>Actinomycetota</taxon>
        <taxon>Actinomycetes</taxon>
        <taxon>Kitasatosporales</taxon>
        <taxon>Streptomycetaceae</taxon>
        <taxon>Streptomyces</taxon>
    </lineage>
</organism>
<keyword evidence="3" id="KW-1185">Reference proteome</keyword>
<feature type="region of interest" description="Disordered" evidence="1">
    <location>
        <begin position="102"/>
        <end position="129"/>
    </location>
</feature>
<comment type="caution">
    <text evidence="2">The sequence shown here is derived from an EMBL/GenBank/DDBJ whole genome shotgun (WGS) entry which is preliminary data.</text>
</comment>
<dbReference type="EMBL" id="JBEZLS010000002">
    <property type="protein sequence ID" value="MEU9350123.1"/>
    <property type="molecule type" value="Genomic_DNA"/>
</dbReference>
<evidence type="ECO:0000256" key="1">
    <source>
        <dbReference type="SAM" id="MobiDB-lite"/>
    </source>
</evidence>
<protein>
    <submittedName>
        <fullName evidence="2">Uncharacterized protein</fullName>
    </submittedName>
</protein>
<evidence type="ECO:0000313" key="3">
    <source>
        <dbReference type="Proteomes" id="UP001551582"/>
    </source>
</evidence>
<reference evidence="2 3" key="1">
    <citation type="submission" date="2024-06" db="EMBL/GenBank/DDBJ databases">
        <title>The Natural Products Discovery Center: Release of the First 8490 Sequenced Strains for Exploring Actinobacteria Biosynthetic Diversity.</title>
        <authorList>
            <person name="Kalkreuter E."/>
            <person name="Kautsar S.A."/>
            <person name="Yang D."/>
            <person name="Bader C.D."/>
            <person name="Teijaro C.N."/>
            <person name="Fluegel L."/>
            <person name="Davis C.M."/>
            <person name="Simpson J.R."/>
            <person name="Lauterbach L."/>
            <person name="Steele A.D."/>
            <person name="Gui C."/>
            <person name="Meng S."/>
            <person name="Li G."/>
            <person name="Viehrig K."/>
            <person name="Ye F."/>
            <person name="Su P."/>
            <person name="Kiefer A.F."/>
            <person name="Nichols A."/>
            <person name="Cepeda A.J."/>
            <person name="Yan W."/>
            <person name="Fan B."/>
            <person name="Jiang Y."/>
            <person name="Adhikari A."/>
            <person name="Zheng C.-J."/>
            <person name="Schuster L."/>
            <person name="Cowan T.M."/>
            <person name="Smanski M.J."/>
            <person name="Chevrette M.G."/>
            <person name="De Carvalho L.P.S."/>
            <person name="Shen B."/>
        </authorList>
    </citation>
    <scope>NUCLEOTIDE SEQUENCE [LARGE SCALE GENOMIC DNA]</scope>
    <source>
        <strain evidence="2 3">NPDC048274</strain>
    </source>
</reference>